<organism evidence="4 5">
    <name type="scientific">Flavobacterium macrobrachii</name>
    <dbReference type="NCBI Taxonomy" id="591204"/>
    <lineage>
        <taxon>Bacteria</taxon>
        <taxon>Pseudomonadati</taxon>
        <taxon>Bacteroidota</taxon>
        <taxon>Flavobacteriia</taxon>
        <taxon>Flavobacteriales</taxon>
        <taxon>Flavobacteriaceae</taxon>
        <taxon>Flavobacterium</taxon>
    </lineage>
</organism>
<keyword evidence="5" id="KW-1185">Reference proteome</keyword>
<dbReference type="InterPro" id="IPR050811">
    <property type="entry name" value="Phosphate_ABC_transporter"/>
</dbReference>
<evidence type="ECO:0000256" key="1">
    <source>
        <dbReference type="ARBA" id="ARBA00022729"/>
    </source>
</evidence>
<sequence>MTKFLKTLSGLLLVLVLFVFACQDKNKETIIKGKASLFVDESIFPIVEDQQAVFETEYDAKLKLITKSENEIINSLMNDTVKIAVLPRKLSNDELKAFVAKKINPKMTHFATDAVVFIRNKKSNDTLIALDDVINFMKGNSVNGIKGLVFDNPNSSSVRLISELSGIKVTPQKNIYSFNTNSEVIKYVAENDGMIGVVGVNWLTQPPLDMQNNVDAVTVLSVKDKNKQDYIYPSQDNLAQGKYPLARDLYIINCQGYSGLGMGFASFLGGERGQRIVLKSGLLPVRMPSRKIVIRK</sequence>
<dbReference type="SUPFAM" id="SSF53850">
    <property type="entry name" value="Periplasmic binding protein-like II"/>
    <property type="match status" value="1"/>
</dbReference>
<evidence type="ECO:0000313" key="5">
    <source>
        <dbReference type="Proteomes" id="UP000759529"/>
    </source>
</evidence>
<keyword evidence="1 2" id="KW-0732">Signal</keyword>
<dbReference type="PROSITE" id="PS51257">
    <property type="entry name" value="PROKAR_LIPOPROTEIN"/>
    <property type="match status" value="1"/>
</dbReference>
<evidence type="ECO:0000256" key="2">
    <source>
        <dbReference type="SAM" id="SignalP"/>
    </source>
</evidence>
<feature type="chain" id="PRO_5045327456" evidence="2">
    <location>
        <begin position="22"/>
        <end position="296"/>
    </location>
</feature>
<accession>A0ABS2CWY4</accession>
<name>A0ABS2CWY4_9FLAO</name>
<dbReference type="PANTHER" id="PTHR30570">
    <property type="entry name" value="PERIPLASMIC PHOSPHATE BINDING COMPONENT OF PHOSPHATE ABC TRANSPORTER"/>
    <property type="match status" value="1"/>
</dbReference>
<comment type="caution">
    <text evidence="4">The sequence shown here is derived from an EMBL/GenBank/DDBJ whole genome shotgun (WGS) entry which is preliminary data.</text>
</comment>
<proteinExistence type="predicted"/>
<gene>
    <name evidence="4" type="ORF">H9X54_009120</name>
</gene>
<dbReference type="EMBL" id="JACSOD020000480">
    <property type="protein sequence ID" value="MBM6499455.1"/>
    <property type="molecule type" value="Genomic_DNA"/>
</dbReference>
<dbReference type="Pfam" id="PF12849">
    <property type="entry name" value="PBP_like_2"/>
    <property type="match status" value="1"/>
</dbReference>
<evidence type="ECO:0000313" key="4">
    <source>
        <dbReference type="EMBL" id="MBM6499455.1"/>
    </source>
</evidence>
<dbReference type="PANTHER" id="PTHR30570:SF1">
    <property type="entry name" value="PHOSPHATE-BINDING PROTEIN PSTS"/>
    <property type="match status" value="1"/>
</dbReference>
<dbReference type="Gene3D" id="3.40.190.10">
    <property type="entry name" value="Periplasmic binding protein-like II"/>
    <property type="match status" value="2"/>
</dbReference>
<evidence type="ECO:0000259" key="3">
    <source>
        <dbReference type="Pfam" id="PF12849"/>
    </source>
</evidence>
<reference evidence="4 5" key="1">
    <citation type="submission" date="2021-02" db="EMBL/GenBank/DDBJ databases">
        <authorList>
            <person name="Jung H.S."/>
            <person name="Chun B.H."/>
            <person name="Jeon C.O."/>
        </authorList>
    </citation>
    <scope>NUCLEOTIDE SEQUENCE [LARGE SCALE GENOMIC DNA]</scope>
    <source>
        <strain evidence="4 5">LMG 25203</strain>
    </source>
</reference>
<feature type="domain" description="PBP" evidence="3">
    <location>
        <begin position="40"/>
        <end position="268"/>
    </location>
</feature>
<dbReference type="InterPro" id="IPR024370">
    <property type="entry name" value="PBP_domain"/>
</dbReference>
<protein>
    <submittedName>
        <fullName evidence="4">Substrate-binding domain-containing protein</fullName>
    </submittedName>
</protein>
<dbReference type="Proteomes" id="UP000759529">
    <property type="component" value="Unassembled WGS sequence"/>
</dbReference>
<feature type="signal peptide" evidence="2">
    <location>
        <begin position="1"/>
        <end position="21"/>
    </location>
</feature>
<dbReference type="RefSeq" id="WP_187657520.1">
    <property type="nucleotide sequence ID" value="NZ_JACSOD020000480.1"/>
</dbReference>